<dbReference type="SFLD" id="SFLDG01082">
    <property type="entry name" value="B12-binding_domain_containing"/>
    <property type="match status" value="1"/>
</dbReference>
<evidence type="ECO:0000259" key="6">
    <source>
        <dbReference type="PROSITE" id="PS51918"/>
    </source>
</evidence>
<dbReference type="InterPro" id="IPR051198">
    <property type="entry name" value="BchE-like"/>
</dbReference>
<dbReference type="Gene3D" id="3.80.30.20">
    <property type="entry name" value="tm_1862 like domain"/>
    <property type="match status" value="1"/>
</dbReference>
<dbReference type="InterPro" id="IPR058240">
    <property type="entry name" value="rSAM_sf"/>
</dbReference>
<dbReference type="InterPro" id="IPR027559">
    <property type="entry name" value="B12_rSAM_oligo"/>
</dbReference>
<dbReference type="SMART" id="SM00729">
    <property type="entry name" value="Elp3"/>
    <property type="match status" value="1"/>
</dbReference>
<evidence type="ECO:0000256" key="2">
    <source>
        <dbReference type="ARBA" id="ARBA00022691"/>
    </source>
</evidence>
<dbReference type="PROSITE" id="PS51918">
    <property type="entry name" value="RADICAL_SAM"/>
    <property type="match status" value="1"/>
</dbReference>
<feature type="domain" description="Radical SAM core" evidence="6">
    <location>
        <begin position="197"/>
        <end position="419"/>
    </location>
</feature>
<dbReference type="Pfam" id="PF04055">
    <property type="entry name" value="Radical_SAM"/>
    <property type="match status" value="1"/>
</dbReference>
<protein>
    <submittedName>
        <fullName evidence="7">TIGR04295 family B12-binding domain-containing radical SAM protein</fullName>
    </submittedName>
</protein>
<gene>
    <name evidence="7" type="ORF">NK718_10475</name>
</gene>
<comment type="cofactor">
    <cofactor evidence="1">
        <name>[4Fe-4S] cluster</name>
        <dbReference type="ChEBI" id="CHEBI:49883"/>
    </cofactor>
</comment>
<dbReference type="InterPro" id="IPR006638">
    <property type="entry name" value="Elp3/MiaA/NifB-like_rSAM"/>
</dbReference>
<comment type="caution">
    <text evidence="7">The sequence shown here is derived from an EMBL/GenBank/DDBJ whole genome shotgun (WGS) entry which is preliminary data.</text>
</comment>
<name>A0ABT1LBS4_9HYPH</name>
<dbReference type="InterPro" id="IPR006158">
    <property type="entry name" value="Cobalamin-bd"/>
</dbReference>
<evidence type="ECO:0000313" key="7">
    <source>
        <dbReference type="EMBL" id="MCP8938941.1"/>
    </source>
</evidence>
<keyword evidence="2" id="KW-0949">S-adenosyl-L-methionine</keyword>
<keyword evidence="5" id="KW-0411">Iron-sulfur</keyword>
<evidence type="ECO:0000256" key="3">
    <source>
        <dbReference type="ARBA" id="ARBA00022723"/>
    </source>
</evidence>
<reference evidence="7 8" key="1">
    <citation type="submission" date="2022-07" db="EMBL/GenBank/DDBJ databases">
        <authorList>
            <person name="Li W.-J."/>
            <person name="Deng Q.-Q."/>
        </authorList>
    </citation>
    <scope>NUCLEOTIDE SEQUENCE [LARGE SCALE GENOMIC DNA]</scope>
    <source>
        <strain evidence="7 8">SYSU M60028</strain>
    </source>
</reference>
<dbReference type="EMBL" id="JANCLU010000008">
    <property type="protein sequence ID" value="MCP8938941.1"/>
    <property type="molecule type" value="Genomic_DNA"/>
</dbReference>
<evidence type="ECO:0000313" key="8">
    <source>
        <dbReference type="Proteomes" id="UP001205890"/>
    </source>
</evidence>
<dbReference type="SFLD" id="SFLDS00029">
    <property type="entry name" value="Radical_SAM"/>
    <property type="match status" value="1"/>
</dbReference>
<dbReference type="InterPro" id="IPR007197">
    <property type="entry name" value="rSAM"/>
</dbReference>
<dbReference type="CDD" id="cd01335">
    <property type="entry name" value="Radical_SAM"/>
    <property type="match status" value="1"/>
</dbReference>
<dbReference type="InterPro" id="IPR023404">
    <property type="entry name" value="rSAM_horseshoe"/>
</dbReference>
<evidence type="ECO:0000256" key="5">
    <source>
        <dbReference type="ARBA" id="ARBA00023014"/>
    </source>
</evidence>
<dbReference type="Pfam" id="PF02310">
    <property type="entry name" value="B12-binding"/>
    <property type="match status" value="1"/>
</dbReference>
<evidence type="ECO:0000256" key="4">
    <source>
        <dbReference type="ARBA" id="ARBA00023004"/>
    </source>
</evidence>
<organism evidence="7 8">
    <name type="scientific">Alsobacter ponti</name>
    <dbReference type="NCBI Taxonomy" id="2962936"/>
    <lineage>
        <taxon>Bacteria</taxon>
        <taxon>Pseudomonadati</taxon>
        <taxon>Pseudomonadota</taxon>
        <taxon>Alphaproteobacteria</taxon>
        <taxon>Hyphomicrobiales</taxon>
        <taxon>Alsobacteraceae</taxon>
        <taxon>Alsobacter</taxon>
    </lineage>
</organism>
<dbReference type="SUPFAM" id="SSF102114">
    <property type="entry name" value="Radical SAM enzymes"/>
    <property type="match status" value="1"/>
</dbReference>
<evidence type="ECO:0000256" key="1">
    <source>
        <dbReference type="ARBA" id="ARBA00001966"/>
    </source>
</evidence>
<keyword evidence="4" id="KW-0408">Iron</keyword>
<dbReference type="PANTHER" id="PTHR43409:SF7">
    <property type="entry name" value="BLL1977 PROTEIN"/>
    <property type="match status" value="1"/>
</dbReference>
<accession>A0ABT1LBS4</accession>
<dbReference type="NCBIfam" id="TIGR04295">
    <property type="entry name" value="B12_rSAM_oligo"/>
    <property type="match status" value="1"/>
</dbReference>
<dbReference type="RefSeq" id="WP_254741484.1">
    <property type="nucleotide sequence ID" value="NZ_JANCLU010000008.1"/>
</dbReference>
<sequence>MRVALVNPRWSFENSIYFGCREPHLPLELGYCRALLEAEGHECLLVDGHICDIPNADLAEEVAAFRPDMTVVATAPTYLFWRCAQPELRVPREFLDALAGRGGRTVAVGPHGSATPETTLRKLGVDVVARGECEETVAQLARGGPLADVPGVAFPDGDGVRVTGAPRAARFTDLPALTWPAEWVARHHHHHHRFEAAPVGPGAEVEASRGCPYTCSFCAKIDFRDKYRRRDLAPLIEEIDGLIAQGVRYLYFIDEIFLPQKALLEALVERDVRFGIQTRIDLWKPDMLDLLGRAGCVSIEAGVESLTVEGRAALDKNCRLSTDELTERLIHARRRVPFVQANLIAMADDDAELVATWRAKLQAHGVWANDPVPLYPYPSSPDYRRLWGQPDERAWERAHEHYLRQFDHFSDIQDQRPLPLPALEARCSQA</sequence>
<dbReference type="Gene3D" id="3.40.50.280">
    <property type="entry name" value="Cobalamin-binding domain"/>
    <property type="match status" value="1"/>
</dbReference>
<dbReference type="Proteomes" id="UP001205890">
    <property type="component" value="Unassembled WGS sequence"/>
</dbReference>
<dbReference type="PANTHER" id="PTHR43409">
    <property type="entry name" value="ANAEROBIC MAGNESIUM-PROTOPORPHYRIN IX MONOMETHYL ESTER CYCLASE-RELATED"/>
    <property type="match status" value="1"/>
</dbReference>
<keyword evidence="3" id="KW-0479">Metal-binding</keyword>
<keyword evidence="8" id="KW-1185">Reference proteome</keyword>
<proteinExistence type="predicted"/>